<feature type="domain" description="RapZ-like N-terminal" evidence="5">
    <location>
        <begin position="9"/>
        <end position="158"/>
    </location>
</feature>
<evidence type="ECO:0000256" key="3">
    <source>
        <dbReference type="ARBA" id="ARBA00023134"/>
    </source>
</evidence>
<dbReference type="PANTHER" id="PTHR30448">
    <property type="entry name" value="RNASE ADAPTER PROTEIN RAPZ"/>
    <property type="match status" value="1"/>
</dbReference>
<dbReference type="HAMAP" id="MF_00636">
    <property type="entry name" value="RapZ_like"/>
    <property type="match status" value="1"/>
</dbReference>
<name>A0A975ZN20_9RHOB</name>
<dbReference type="PIRSF" id="PIRSF005052">
    <property type="entry name" value="P-loopkin"/>
    <property type="match status" value="1"/>
</dbReference>
<feature type="binding site" evidence="4">
    <location>
        <begin position="60"/>
        <end position="63"/>
    </location>
    <ligand>
        <name>GTP</name>
        <dbReference type="ChEBI" id="CHEBI:37565"/>
    </ligand>
</feature>
<evidence type="ECO:0000256" key="1">
    <source>
        <dbReference type="ARBA" id="ARBA00022741"/>
    </source>
</evidence>
<dbReference type="Pfam" id="PF22740">
    <property type="entry name" value="PapZ_C"/>
    <property type="match status" value="1"/>
</dbReference>
<dbReference type="InterPro" id="IPR027417">
    <property type="entry name" value="P-loop_NTPase"/>
</dbReference>
<dbReference type="PANTHER" id="PTHR30448:SF0">
    <property type="entry name" value="RNASE ADAPTER PROTEIN RAPZ"/>
    <property type="match status" value="1"/>
</dbReference>
<keyword evidence="2 4" id="KW-0067">ATP-binding</keyword>
<gene>
    <name evidence="7" type="ORF">SAMN04487940_10537</name>
</gene>
<dbReference type="GeneID" id="80818005"/>
<feature type="binding site" evidence="4">
    <location>
        <begin position="14"/>
        <end position="21"/>
    </location>
    <ligand>
        <name>ATP</name>
        <dbReference type="ChEBI" id="CHEBI:30616"/>
    </ligand>
</feature>
<dbReference type="RefSeq" id="WP_074836146.1">
    <property type="nucleotide sequence ID" value="NZ_CATMKJ010000008.1"/>
</dbReference>
<evidence type="ECO:0000313" key="7">
    <source>
        <dbReference type="EMBL" id="SEJ33832.1"/>
    </source>
</evidence>
<evidence type="ECO:0000259" key="6">
    <source>
        <dbReference type="Pfam" id="PF22740"/>
    </source>
</evidence>
<accession>A0A975ZN20</accession>
<keyword evidence="3 4" id="KW-0342">GTP-binding</keyword>
<proteinExistence type="inferred from homology"/>
<dbReference type="GO" id="GO:0005524">
    <property type="term" value="F:ATP binding"/>
    <property type="evidence" value="ECO:0007669"/>
    <property type="project" value="UniProtKB-UniRule"/>
</dbReference>
<feature type="domain" description="RapZ C-terminal" evidence="6">
    <location>
        <begin position="166"/>
        <end position="285"/>
    </location>
</feature>
<keyword evidence="8" id="KW-1185">Reference proteome</keyword>
<dbReference type="AlphaFoldDB" id="A0A975ZN20"/>
<protein>
    <submittedName>
        <fullName evidence="7">UPF0042 nucleotide-binding protein</fullName>
    </submittedName>
</protein>
<organism evidence="7 8">
    <name type="scientific">Marinovum algicola</name>
    <dbReference type="NCBI Taxonomy" id="42444"/>
    <lineage>
        <taxon>Bacteria</taxon>
        <taxon>Pseudomonadati</taxon>
        <taxon>Pseudomonadota</taxon>
        <taxon>Alphaproteobacteria</taxon>
        <taxon>Rhodobacterales</taxon>
        <taxon>Roseobacteraceae</taxon>
        <taxon>Marinovum</taxon>
    </lineage>
</organism>
<dbReference type="InterPro" id="IPR053931">
    <property type="entry name" value="RapZ_C"/>
</dbReference>
<dbReference type="SUPFAM" id="SSF52540">
    <property type="entry name" value="P-loop containing nucleoside triphosphate hydrolases"/>
    <property type="match status" value="1"/>
</dbReference>
<evidence type="ECO:0000256" key="2">
    <source>
        <dbReference type="ARBA" id="ARBA00022840"/>
    </source>
</evidence>
<sequence length="297" mass="32101">MHPDAPNRLVLLTGPSGAGRSTALNALEDMGFETIDNLPLALAPTLLDGGLSRDMALGIDVRTRDFSPAALTTLLANIAQLTGQNAELVVLEAEAGVLANRYNETRRRHPMAPDGTPEAGIAIELEMLGALRDQATVLIDTSALSPHDLRAEIQRIFARSGGHDLAVSVQSFSYKRGLPLAADVVFDCRFLKNPHWQPDLRPLTGQDSRVADHIATDPRFAVFRDKVFDLLTFQLPAARDEGKAHFSVAFGCSGGKHRSVALAESIARGLATAGWGVSIRHRELERRALAPLDPVQR</sequence>
<evidence type="ECO:0000313" key="8">
    <source>
        <dbReference type="Proteomes" id="UP000182932"/>
    </source>
</evidence>
<evidence type="ECO:0000256" key="4">
    <source>
        <dbReference type="HAMAP-Rule" id="MF_00636"/>
    </source>
</evidence>
<dbReference type="InterPro" id="IPR053930">
    <property type="entry name" value="RapZ-like_N"/>
</dbReference>
<comment type="caution">
    <text evidence="7">The sequence shown here is derived from an EMBL/GenBank/DDBJ whole genome shotgun (WGS) entry which is preliminary data.</text>
</comment>
<reference evidence="7 8" key="1">
    <citation type="submission" date="2016-10" db="EMBL/GenBank/DDBJ databases">
        <authorList>
            <person name="Varghese N."/>
            <person name="Submissions S."/>
        </authorList>
    </citation>
    <scope>NUCLEOTIDE SEQUENCE [LARGE SCALE GENOMIC DNA]</scope>
    <source>
        <strain evidence="7 8">FF3</strain>
    </source>
</reference>
<dbReference type="Proteomes" id="UP000182932">
    <property type="component" value="Unassembled WGS sequence"/>
</dbReference>
<dbReference type="Pfam" id="PF03668">
    <property type="entry name" value="RapZ-like_N"/>
    <property type="match status" value="1"/>
</dbReference>
<dbReference type="EMBL" id="FNYY01000005">
    <property type="protein sequence ID" value="SEJ33832.1"/>
    <property type="molecule type" value="Genomic_DNA"/>
</dbReference>
<dbReference type="NCBIfam" id="NF003828">
    <property type="entry name" value="PRK05416.1"/>
    <property type="match status" value="1"/>
</dbReference>
<dbReference type="GO" id="GO:0005525">
    <property type="term" value="F:GTP binding"/>
    <property type="evidence" value="ECO:0007669"/>
    <property type="project" value="UniProtKB-UniRule"/>
</dbReference>
<dbReference type="InterPro" id="IPR005337">
    <property type="entry name" value="RapZ-like"/>
</dbReference>
<keyword evidence="1 4" id="KW-0547">Nucleotide-binding</keyword>
<evidence type="ECO:0000259" key="5">
    <source>
        <dbReference type="Pfam" id="PF03668"/>
    </source>
</evidence>